<dbReference type="GO" id="GO:0005315">
    <property type="term" value="F:phosphate transmembrane transporter activity"/>
    <property type="evidence" value="ECO:0007669"/>
    <property type="project" value="InterPro"/>
</dbReference>
<feature type="transmembrane region" description="Helical" evidence="9">
    <location>
        <begin position="157"/>
        <end position="176"/>
    </location>
</feature>
<evidence type="ECO:0000256" key="1">
    <source>
        <dbReference type="ARBA" id="ARBA00003510"/>
    </source>
</evidence>
<proteinExistence type="inferred from homology"/>
<feature type="transmembrane region" description="Helical" evidence="9">
    <location>
        <begin position="131"/>
        <end position="151"/>
    </location>
</feature>
<evidence type="ECO:0000313" key="12">
    <source>
        <dbReference type="Proteomes" id="UP000586976"/>
    </source>
</evidence>
<evidence type="ECO:0000256" key="2">
    <source>
        <dbReference type="ARBA" id="ARBA00004651"/>
    </source>
</evidence>
<dbReference type="InterPro" id="IPR005672">
    <property type="entry name" value="Phosphate_PstA"/>
</dbReference>
<protein>
    <recommendedName>
        <fullName evidence="9">Phosphate transport system permease protein PstA</fullName>
    </recommendedName>
</protein>
<evidence type="ECO:0000256" key="5">
    <source>
        <dbReference type="ARBA" id="ARBA00022475"/>
    </source>
</evidence>
<sequence>MSNVVDGDLTVAEGPGVPRLKGRGTPWRERFFELSLLASLAVGVIFLGGLLMYVVVEGWPRLDSRLWTNFPDLINPANAGAQSAITGTIWVIGFTALYCLPTGVLTAIYLEEYADPNRWWNRAIEINIQNLAAVPSIVYGILGLGIISRGLGFGQTVLTASLTLSLLVLPVVIIAAREAIRAVPQSIRQASLALGATQWQTIWRQVLPAAVPGMATGSILALSRAIGEAAPLLLLGGLTFITFNPTGVHSQFTVLPIQIFNWISQSRAEFTALASAAIVILLVILLAMNSLAIWLRNHYSRRW</sequence>
<reference evidence="11 12" key="1">
    <citation type="submission" date="2020-07" db="EMBL/GenBank/DDBJ databases">
        <title>Streptomyces isolated from Indian soil.</title>
        <authorList>
            <person name="Mandal S."/>
            <person name="Maiti P.K."/>
        </authorList>
    </citation>
    <scope>NUCLEOTIDE SEQUENCE [LARGE SCALE GENOMIC DNA]</scope>
    <source>
        <strain evidence="11 12">PSKA54</strain>
    </source>
</reference>
<accession>A0A7W2HG06</accession>
<dbReference type="GO" id="GO:0005886">
    <property type="term" value="C:plasma membrane"/>
    <property type="evidence" value="ECO:0007669"/>
    <property type="project" value="UniProtKB-SubCell"/>
</dbReference>
<dbReference type="InterPro" id="IPR035906">
    <property type="entry name" value="MetI-like_sf"/>
</dbReference>
<evidence type="ECO:0000313" key="11">
    <source>
        <dbReference type="EMBL" id="MBA4862396.1"/>
    </source>
</evidence>
<keyword evidence="4" id="KW-0813">Transport</keyword>
<name>A0A7W2HG06_9ACTN</name>
<feature type="transmembrane region" description="Helical" evidence="9">
    <location>
        <begin position="31"/>
        <end position="56"/>
    </location>
</feature>
<dbReference type="Proteomes" id="UP000586976">
    <property type="component" value="Unassembled WGS sequence"/>
</dbReference>
<dbReference type="SUPFAM" id="SSF161098">
    <property type="entry name" value="MetI-like"/>
    <property type="match status" value="1"/>
</dbReference>
<feature type="transmembrane region" description="Helical" evidence="9">
    <location>
        <begin position="272"/>
        <end position="295"/>
    </location>
</feature>
<evidence type="ECO:0000256" key="7">
    <source>
        <dbReference type="ARBA" id="ARBA00022989"/>
    </source>
</evidence>
<dbReference type="CDD" id="cd06261">
    <property type="entry name" value="TM_PBP2"/>
    <property type="match status" value="1"/>
</dbReference>
<dbReference type="InterPro" id="IPR000515">
    <property type="entry name" value="MetI-like"/>
</dbReference>
<gene>
    <name evidence="11" type="primary">pstA</name>
    <name evidence="11" type="ORF">H1V43_13540</name>
</gene>
<comment type="caution">
    <text evidence="11">The sequence shown here is derived from an EMBL/GenBank/DDBJ whole genome shotgun (WGS) entry which is preliminary data.</text>
</comment>
<keyword evidence="7 9" id="KW-1133">Transmembrane helix</keyword>
<dbReference type="NCBIfam" id="TIGR00974">
    <property type="entry name" value="3a0107s02c"/>
    <property type="match status" value="1"/>
</dbReference>
<comment type="function">
    <text evidence="1">Part of the binding-protein-dependent transport system for phosphate; probably responsible for the translocation of the substrate across the membrane.</text>
</comment>
<dbReference type="AlphaFoldDB" id="A0A7W2HG06"/>
<evidence type="ECO:0000256" key="4">
    <source>
        <dbReference type="ARBA" id="ARBA00022448"/>
    </source>
</evidence>
<comment type="caution">
    <text evidence="9">Lacks conserved residue(s) required for the propagation of feature annotation.</text>
</comment>
<comment type="similarity">
    <text evidence="3 9">Belongs to the binding-protein-dependent transport system permease family. CysTW subfamily.</text>
</comment>
<keyword evidence="8 9" id="KW-0472">Membrane</keyword>
<keyword evidence="12" id="KW-1185">Reference proteome</keyword>
<evidence type="ECO:0000256" key="6">
    <source>
        <dbReference type="ARBA" id="ARBA00022692"/>
    </source>
</evidence>
<dbReference type="PANTHER" id="PTHR43470">
    <property type="entry name" value="PHOSPHATE TRANSPORT SYSTEM PERMEASE PROTEIN PSTA-RELATED"/>
    <property type="match status" value="1"/>
</dbReference>
<dbReference type="PANTHER" id="PTHR43470:SF5">
    <property type="entry name" value="PHOSPHATE TRANSPORT SYSTEM PERMEASE PROTEIN PSTA"/>
    <property type="match status" value="1"/>
</dbReference>
<dbReference type="Pfam" id="PF00528">
    <property type="entry name" value="BPD_transp_1"/>
    <property type="match status" value="1"/>
</dbReference>
<feature type="transmembrane region" description="Helical" evidence="9">
    <location>
        <begin position="89"/>
        <end position="110"/>
    </location>
</feature>
<dbReference type="Gene3D" id="1.10.3720.10">
    <property type="entry name" value="MetI-like"/>
    <property type="match status" value="1"/>
</dbReference>
<organism evidence="11 12">
    <name type="scientific">Streptomyces himalayensis subsp. aureolus</name>
    <dbReference type="NCBI Taxonomy" id="2758039"/>
    <lineage>
        <taxon>Bacteria</taxon>
        <taxon>Bacillati</taxon>
        <taxon>Actinomycetota</taxon>
        <taxon>Actinomycetes</taxon>
        <taxon>Kitasatosporales</taxon>
        <taxon>Streptomycetaceae</taxon>
        <taxon>Streptomyces</taxon>
        <taxon>Streptomyces himalayensis</taxon>
    </lineage>
</organism>
<evidence type="ECO:0000259" key="10">
    <source>
        <dbReference type="PROSITE" id="PS50928"/>
    </source>
</evidence>
<evidence type="ECO:0000256" key="8">
    <source>
        <dbReference type="ARBA" id="ARBA00023136"/>
    </source>
</evidence>
<dbReference type="EMBL" id="JACEQY010000012">
    <property type="protein sequence ID" value="MBA4862396.1"/>
    <property type="molecule type" value="Genomic_DNA"/>
</dbReference>
<comment type="subcellular location">
    <subcellularLocation>
        <location evidence="2 9">Cell membrane</location>
        <topology evidence="2 9">Multi-pass membrane protein</topology>
    </subcellularLocation>
</comment>
<keyword evidence="5 9" id="KW-1003">Cell membrane</keyword>
<keyword evidence="6 9" id="KW-0812">Transmembrane</keyword>
<dbReference type="RefSeq" id="WP_181864255.1">
    <property type="nucleotide sequence ID" value="NZ_JACEQY010000012.1"/>
</dbReference>
<dbReference type="PROSITE" id="PS50928">
    <property type="entry name" value="ABC_TM1"/>
    <property type="match status" value="1"/>
</dbReference>
<evidence type="ECO:0000256" key="9">
    <source>
        <dbReference type="RuleBase" id="RU363043"/>
    </source>
</evidence>
<feature type="domain" description="ABC transmembrane type-1" evidence="10">
    <location>
        <begin position="85"/>
        <end position="292"/>
    </location>
</feature>
<dbReference type="GO" id="GO:0035435">
    <property type="term" value="P:phosphate ion transmembrane transport"/>
    <property type="evidence" value="ECO:0007669"/>
    <property type="project" value="InterPro"/>
</dbReference>
<evidence type="ECO:0000256" key="3">
    <source>
        <dbReference type="ARBA" id="ARBA00007069"/>
    </source>
</evidence>